<dbReference type="EMBL" id="REGN01003485">
    <property type="protein sequence ID" value="RNA22357.1"/>
    <property type="molecule type" value="Genomic_DNA"/>
</dbReference>
<dbReference type="Proteomes" id="UP000276133">
    <property type="component" value="Unassembled WGS sequence"/>
</dbReference>
<gene>
    <name evidence="1" type="ORF">BpHYR1_015709</name>
</gene>
<protein>
    <submittedName>
        <fullName evidence="1">Uncharacterized protein</fullName>
    </submittedName>
</protein>
<reference evidence="1 2" key="1">
    <citation type="journal article" date="2018" name="Sci. Rep.">
        <title>Genomic signatures of local adaptation to the degree of environmental predictability in rotifers.</title>
        <authorList>
            <person name="Franch-Gras L."/>
            <person name="Hahn C."/>
            <person name="Garcia-Roger E.M."/>
            <person name="Carmona M.J."/>
            <person name="Serra M."/>
            <person name="Gomez A."/>
        </authorList>
    </citation>
    <scope>NUCLEOTIDE SEQUENCE [LARGE SCALE GENOMIC DNA]</scope>
    <source>
        <strain evidence="1">HYR1</strain>
    </source>
</reference>
<comment type="caution">
    <text evidence="1">The sequence shown here is derived from an EMBL/GenBank/DDBJ whole genome shotgun (WGS) entry which is preliminary data.</text>
</comment>
<organism evidence="1 2">
    <name type="scientific">Brachionus plicatilis</name>
    <name type="common">Marine rotifer</name>
    <name type="synonym">Brachionus muelleri</name>
    <dbReference type="NCBI Taxonomy" id="10195"/>
    <lineage>
        <taxon>Eukaryota</taxon>
        <taxon>Metazoa</taxon>
        <taxon>Spiralia</taxon>
        <taxon>Gnathifera</taxon>
        <taxon>Rotifera</taxon>
        <taxon>Eurotatoria</taxon>
        <taxon>Monogononta</taxon>
        <taxon>Pseudotrocha</taxon>
        <taxon>Ploima</taxon>
        <taxon>Brachionidae</taxon>
        <taxon>Brachionus</taxon>
    </lineage>
</organism>
<evidence type="ECO:0000313" key="1">
    <source>
        <dbReference type="EMBL" id="RNA22357.1"/>
    </source>
</evidence>
<dbReference type="AlphaFoldDB" id="A0A3M7RFS0"/>
<proteinExistence type="predicted"/>
<name>A0A3M7RFS0_BRAPC</name>
<evidence type="ECO:0000313" key="2">
    <source>
        <dbReference type="Proteomes" id="UP000276133"/>
    </source>
</evidence>
<keyword evidence="2" id="KW-1185">Reference proteome</keyword>
<sequence>MHSRTILTIQILHYYSSSFNSLIRFNIYFLFTSYAQLVNNYLSFCLQSKYLFVCYLSRFFNETT</sequence>
<accession>A0A3M7RFS0</accession>